<dbReference type="Proteomes" id="UP000006428">
    <property type="component" value="Unassembled WGS sequence"/>
</dbReference>
<organism evidence="1 2">
    <name type="scientific">Aeromonas salmonicida subsp. salmonicida 01-B526</name>
    <dbReference type="NCBI Taxonomy" id="1076135"/>
    <lineage>
        <taxon>Bacteria</taxon>
        <taxon>Pseudomonadati</taxon>
        <taxon>Pseudomonadota</taxon>
        <taxon>Gammaproteobacteria</taxon>
        <taxon>Aeromonadales</taxon>
        <taxon>Aeromonadaceae</taxon>
        <taxon>Aeromonas</taxon>
    </lineage>
</organism>
<protein>
    <submittedName>
        <fullName evidence="1">Uncharacterized protein</fullName>
    </submittedName>
</protein>
<evidence type="ECO:0000313" key="2">
    <source>
        <dbReference type="Proteomes" id="UP000006428"/>
    </source>
</evidence>
<proteinExistence type="predicted"/>
<accession>A0ABN0DTT9</accession>
<name>A0ABN0DTT9_AERSS</name>
<reference evidence="1 2" key="1">
    <citation type="journal article" date="2012" name="Front. Microbiol.">
        <title>Draft Genome Sequence of the Virulent Strain 01-B526 of the Fish Pathogen Aeromonas salmonicida.</title>
        <authorList>
            <person name="Charette S.J."/>
            <person name="Brochu F."/>
            <person name="Boyle B."/>
            <person name="Filion G."/>
            <person name="Tanaka K.H."/>
            <person name="Derome N."/>
        </authorList>
    </citation>
    <scope>NUCLEOTIDE SEQUENCE [LARGE SCALE GENOMIC DNA]</scope>
    <source>
        <strain evidence="1 2">01-B526</strain>
    </source>
</reference>
<keyword evidence="2" id="KW-1185">Reference proteome</keyword>
<comment type="caution">
    <text evidence="1">The sequence shown here is derived from an EMBL/GenBank/DDBJ whole genome shotgun (WGS) entry which is preliminary data.</text>
</comment>
<dbReference type="EMBL" id="AGVO01000118">
    <property type="protein sequence ID" value="EHI50171.1"/>
    <property type="molecule type" value="Genomic_DNA"/>
</dbReference>
<sequence length="40" mass="4322">MDGDISGPAAYGSVLAYMFVPLDFKCSIQGSLQKTEIIVR</sequence>
<evidence type="ECO:0000313" key="1">
    <source>
        <dbReference type="EMBL" id="EHI50171.1"/>
    </source>
</evidence>
<gene>
    <name evidence="1" type="ORF">IYQ_23115</name>
</gene>